<evidence type="ECO:0000256" key="1">
    <source>
        <dbReference type="ARBA" id="ARBA00006484"/>
    </source>
</evidence>
<dbReference type="OrthoDB" id="1235794at2"/>
<dbReference type="Gene3D" id="3.40.50.720">
    <property type="entry name" value="NAD(P)-binding Rossmann-like Domain"/>
    <property type="match status" value="1"/>
</dbReference>
<dbReference type="PANTHER" id="PTHR43976:SF16">
    <property type="entry name" value="SHORT-CHAIN DEHYDROGENASE_REDUCTASE FAMILY PROTEIN"/>
    <property type="match status" value="1"/>
</dbReference>
<evidence type="ECO:0000256" key="2">
    <source>
        <dbReference type="ARBA" id="ARBA00023002"/>
    </source>
</evidence>
<dbReference type="PANTHER" id="PTHR43976">
    <property type="entry name" value="SHORT CHAIN DEHYDROGENASE"/>
    <property type="match status" value="1"/>
</dbReference>
<proteinExistence type="inferred from homology"/>
<dbReference type="Pfam" id="PF00106">
    <property type="entry name" value="adh_short"/>
    <property type="match status" value="1"/>
</dbReference>
<keyword evidence="2" id="KW-0560">Oxidoreductase</keyword>
<evidence type="ECO:0000313" key="4">
    <source>
        <dbReference type="EMBL" id="MVO09498.1"/>
    </source>
</evidence>
<reference evidence="5" key="1">
    <citation type="submission" date="2019-05" db="EMBL/GenBank/DDBJ databases">
        <title>Flavobacterium profundi sp. nov., isolated from a deep-sea seamount.</title>
        <authorList>
            <person name="Zhang D.-C."/>
        </authorList>
    </citation>
    <scope>NUCLEOTIDE SEQUENCE [LARGE SCALE GENOMIC DNA]</scope>
    <source>
        <strain evidence="5">TP390</strain>
    </source>
</reference>
<dbReference type="InterPro" id="IPR036291">
    <property type="entry name" value="NAD(P)-bd_dom_sf"/>
</dbReference>
<evidence type="ECO:0000313" key="5">
    <source>
        <dbReference type="Proteomes" id="UP000431264"/>
    </source>
</evidence>
<keyword evidence="5" id="KW-1185">Reference proteome</keyword>
<accession>A0A6I4IIP4</accession>
<dbReference type="EMBL" id="WQLW01000006">
    <property type="protein sequence ID" value="MVO09498.1"/>
    <property type="molecule type" value="Genomic_DNA"/>
</dbReference>
<dbReference type="InterPro" id="IPR002347">
    <property type="entry name" value="SDR_fam"/>
</dbReference>
<dbReference type="InterPro" id="IPR051911">
    <property type="entry name" value="SDR_oxidoreductase"/>
</dbReference>
<comment type="caution">
    <text evidence="4">The sequence shown here is derived from an EMBL/GenBank/DDBJ whole genome shotgun (WGS) entry which is preliminary data.</text>
</comment>
<dbReference type="GO" id="GO:0016491">
    <property type="term" value="F:oxidoreductase activity"/>
    <property type="evidence" value="ECO:0007669"/>
    <property type="project" value="UniProtKB-KW"/>
</dbReference>
<evidence type="ECO:0000256" key="3">
    <source>
        <dbReference type="RuleBase" id="RU000363"/>
    </source>
</evidence>
<name>A0A6I4IIP4_9FLAO</name>
<dbReference type="Proteomes" id="UP000431264">
    <property type="component" value="Unassembled WGS sequence"/>
</dbReference>
<dbReference type="SUPFAM" id="SSF51735">
    <property type="entry name" value="NAD(P)-binding Rossmann-fold domains"/>
    <property type="match status" value="1"/>
</dbReference>
<dbReference type="AlphaFoldDB" id="A0A6I4IIP4"/>
<organism evidence="4 5">
    <name type="scientific">Flavobacterium profundi</name>
    <dbReference type="NCBI Taxonomy" id="1774945"/>
    <lineage>
        <taxon>Bacteria</taxon>
        <taxon>Pseudomonadati</taxon>
        <taxon>Bacteroidota</taxon>
        <taxon>Flavobacteriia</taxon>
        <taxon>Flavobacteriales</taxon>
        <taxon>Flavobacteriaceae</taxon>
        <taxon>Flavobacterium</taxon>
    </lineage>
</organism>
<comment type="similarity">
    <text evidence="1 3">Belongs to the short-chain dehydrogenases/reductases (SDR) family.</text>
</comment>
<gene>
    <name evidence="4" type="ORF">GOQ30_10045</name>
</gene>
<dbReference type="RefSeq" id="WP_140997873.1">
    <property type="nucleotide sequence ID" value="NZ_VDCZ01000006.1"/>
</dbReference>
<dbReference type="PRINTS" id="PR00081">
    <property type="entry name" value="GDHRDH"/>
</dbReference>
<dbReference type="PRINTS" id="PR00080">
    <property type="entry name" value="SDRFAMILY"/>
</dbReference>
<protein>
    <submittedName>
        <fullName evidence="4">SDR family NAD(P)-dependent oxidoreductase</fullName>
    </submittedName>
</protein>
<sequence length="272" mass="30956">MKSILITGASGGLGKLTTKYFAENGWNVIATMIDINLADDLLTWPNVFCYELDVTSTASIEKAKQEILNKFDTIDVIINNAGLGYRSFVELSEDAKIDTIVNVNLVGVIKVCRAFIPVFRKQRKGTFINISSVAGLVNLPLGNFYHATKRAVESFSECMSYELLDFNVSVCTVQFGNAPTDFQKNVTVCDDSHISSYEQMMCKINTILQKKTKKNKDLTSRIIHKLYDIAENPQKSFRRYTIGFDANFMRYLRRFLGYRLFNKIIRKMVLNK</sequence>